<dbReference type="InterPro" id="IPR003838">
    <property type="entry name" value="ABC3_permease_C"/>
</dbReference>
<dbReference type="PANTHER" id="PTHR30572:SF4">
    <property type="entry name" value="ABC TRANSPORTER PERMEASE YTRF"/>
    <property type="match status" value="1"/>
</dbReference>
<organism evidence="10 11">
    <name type="scientific">Opitutus terrae (strain DSM 11246 / JCM 15787 / PB90-1)</name>
    <dbReference type="NCBI Taxonomy" id="452637"/>
    <lineage>
        <taxon>Bacteria</taxon>
        <taxon>Pseudomonadati</taxon>
        <taxon>Verrucomicrobiota</taxon>
        <taxon>Opitutia</taxon>
        <taxon>Opitutales</taxon>
        <taxon>Opitutaceae</taxon>
        <taxon>Opitutus</taxon>
    </lineage>
</organism>
<dbReference type="InterPro" id="IPR050250">
    <property type="entry name" value="Macrolide_Exporter_MacB"/>
</dbReference>
<comment type="similarity">
    <text evidence="6">Belongs to the ABC-4 integral membrane protein family.</text>
</comment>
<feature type="transmembrane region" description="Helical" evidence="7">
    <location>
        <begin position="415"/>
        <end position="434"/>
    </location>
</feature>
<comment type="subcellular location">
    <subcellularLocation>
        <location evidence="1">Cell membrane</location>
        <topology evidence="1">Multi-pass membrane protein</topology>
    </subcellularLocation>
</comment>
<evidence type="ECO:0000256" key="1">
    <source>
        <dbReference type="ARBA" id="ARBA00004651"/>
    </source>
</evidence>
<feature type="domain" description="ABC3 transporter permease C-terminal" evidence="8">
    <location>
        <begin position="682"/>
        <end position="795"/>
    </location>
</feature>
<name>B1ZXX5_OPITP</name>
<dbReference type="PANTHER" id="PTHR30572">
    <property type="entry name" value="MEMBRANE COMPONENT OF TRANSPORTER-RELATED"/>
    <property type="match status" value="1"/>
</dbReference>
<dbReference type="Pfam" id="PF02687">
    <property type="entry name" value="FtsX"/>
    <property type="match status" value="2"/>
</dbReference>
<evidence type="ECO:0000256" key="3">
    <source>
        <dbReference type="ARBA" id="ARBA00022692"/>
    </source>
</evidence>
<dbReference type="NCBIfam" id="TIGR03434">
    <property type="entry name" value="ADOP"/>
    <property type="match status" value="1"/>
</dbReference>
<evidence type="ECO:0000256" key="2">
    <source>
        <dbReference type="ARBA" id="ARBA00022475"/>
    </source>
</evidence>
<dbReference type="AlphaFoldDB" id="B1ZXX5"/>
<dbReference type="STRING" id="452637.Oter_1894"/>
<feature type="transmembrane region" description="Helical" evidence="7">
    <location>
        <begin position="723"/>
        <end position="746"/>
    </location>
</feature>
<sequence>MKHAFRSLAKSPGFTAIALLTLALGIGVNTSMFSLLESLLLRPAPFPRSTELHQIIANTRQGARYQFSEVETREIRERISSFSSVTTFRYNQTALAEPGRPAERVLSILVSAEFFDTFGVQPIVGRAFTADETRPGNNQVIVLSHRFWQQRFAGSRDVIGRTLRLDGETVTIIGVMPASFDWRFLWGMAGFWRPINYSPDQLNSRTYRTFNLVGRLRPGITPEQAVAELGPVAANQLKDFPKDYNDLSYRVTVLHKAQMDDTSRQILWMLLGLSGFVLLIACANLANLQLARATTAMRDLAIRAALGASRARLIRDQLVECLMLSLAGGALGILFAYWINRALSASIRIAGEPDGLGLQLQGSVLLVTFLVATATGVLFGIVPAWLSSRADVVDALKSQSRGSTSSRGQHRMRQALIVAEVTLALVLLGGAAVMQRGFAKFVQKDPGWDTARLLTGTLPMPEKRFPQPADRIEFHRKVLARLAALPGVEAAALATGVPIWGYGTDRQIHTEKQDASDTRNLPLASHVMITSDFFNVLGVSLLEGRMWPADIKPDDPKVIVINQSLARQLWPNQSAVGQRLASINGAENTWSEIIGVVRDADSPGEIGNPSTPYQVFRPLVHEPWSWVRFAIRAPAPAALVESVRRAIAEVDPDLPADEVLTVPQALDRSNHNLVIVARLLIGFALLGLVLAAVGLYGVISNLVAQRTGEFGIRLALGARPSDVLQLVLQHGLQLTAIGLLLGFAGAYGVSRLLNAIMPRMVSPDTLALSGMAALLFVVAILASWFPARRATKVDPLIALRAE</sequence>
<keyword evidence="2" id="KW-1003">Cell membrane</keyword>
<dbReference type="GO" id="GO:0005886">
    <property type="term" value="C:plasma membrane"/>
    <property type="evidence" value="ECO:0007669"/>
    <property type="project" value="UniProtKB-SubCell"/>
</dbReference>
<gene>
    <name evidence="10" type="ordered locus">Oter_1894</name>
</gene>
<evidence type="ECO:0000313" key="10">
    <source>
        <dbReference type="EMBL" id="ACB75177.1"/>
    </source>
</evidence>
<keyword evidence="11" id="KW-1185">Reference proteome</keyword>
<feature type="domain" description="MacB-like periplasmic core" evidence="9">
    <location>
        <begin position="483"/>
        <end position="648"/>
    </location>
</feature>
<evidence type="ECO:0000256" key="4">
    <source>
        <dbReference type="ARBA" id="ARBA00022989"/>
    </source>
</evidence>
<evidence type="ECO:0000259" key="8">
    <source>
        <dbReference type="Pfam" id="PF02687"/>
    </source>
</evidence>
<dbReference type="InterPro" id="IPR025857">
    <property type="entry name" value="MacB_PCD"/>
</dbReference>
<dbReference type="InterPro" id="IPR017800">
    <property type="entry name" value="ADOP"/>
</dbReference>
<dbReference type="Proteomes" id="UP000007013">
    <property type="component" value="Chromosome"/>
</dbReference>
<dbReference type="HOGENOM" id="CLU_009433_1_0_0"/>
<keyword evidence="5 7" id="KW-0472">Membrane</keyword>
<feature type="transmembrane region" description="Helical" evidence="7">
    <location>
        <begin position="766"/>
        <end position="785"/>
    </location>
</feature>
<proteinExistence type="inferred from homology"/>
<feature type="transmembrane region" description="Helical" evidence="7">
    <location>
        <begin position="266"/>
        <end position="288"/>
    </location>
</feature>
<dbReference type="KEGG" id="ote:Oter_1894"/>
<dbReference type="RefSeq" id="WP_012374714.1">
    <property type="nucleotide sequence ID" value="NC_010571.1"/>
</dbReference>
<reference evidence="10 11" key="1">
    <citation type="journal article" date="2011" name="J. Bacteriol.">
        <title>Genome sequence of the verrucomicrobium Opitutus terrae PB90-1, an abundant inhabitant of rice paddy soil ecosystems.</title>
        <authorList>
            <person name="van Passel M.W."/>
            <person name="Kant R."/>
            <person name="Palva A."/>
            <person name="Copeland A."/>
            <person name="Lucas S."/>
            <person name="Lapidus A."/>
            <person name="Glavina del Rio T."/>
            <person name="Pitluck S."/>
            <person name="Goltsman E."/>
            <person name="Clum A."/>
            <person name="Sun H."/>
            <person name="Schmutz J."/>
            <person name="Larimer F.W."/>
            <person name="Land M.L."/>
            <person name="Hauser L."/>
            <person name="Kyrpides N."/>
            <person name="Mikhailova N."/>
            <person name="Richardson P.P."/>
            <person name="Janssen P.H."/>
            <person name="de Vos W.M."/>
            <person name="Smidt H."/>
        </authorList>
    </citation>
    <scope>NUCLEOTIDE SEQUENCE [LARGE SCALE GENOMIC DNA]</scope>
    <source>
        <strain evidence="11">DSM 11246 / JCM 15787 / PB90-1</strain>
    </source>
</reference>
<dbReference type="GO" id="GO:0022857">
    <property type="term" value="F:transmembrane transporter activity"/>
    <property type="evidence" value="ECO:0007669"/>
    <property type="project" value="TreeGrafter"/>
</dbReference>
<accession>B1ZXX5</accession>
<keyword evidence="3 7" id="KW-0812">Transmembrane</keyword>
<protein>
    <submittedName>
        <fullName evidence="10">Permease</fullName>
    </submittedName>
</protein>
<evidence type="ECO:0000256" key="6">
    <source>
        <dbReference type="ARBA" id="ARBA00038076"/>
    </source>
</evidence>
<keyword evidence="4 7" id="KW-1133">Transmembrane helix</keyword>
<evidence type="ECO:0000313" key="11">
    <source>
        <dbReference type="Proteomes" id="UP000007013"/>
    </source>
</evidence>
<dbReference type="OrthoDB" id="176336at2"/>
<feature type="transmembrane region" description="Helical" evidence="7">
    <location>
        <begin position="360"/>
        <end position="386"/>
    </location>
</feature>
<evidence type="ECO:0000256" key="5">
    <source>
        <dbReference type="ARBA" id="ARBA00023136"/>
    </source>
</evidence>
<evidence type="ECO:0000256" key="7">
    <source>
        <dbReference type="SAM" id="Phobius"/>
    </source>
</evidence>
<feature type="domain" description="ABC3 transporter permease C-terminal" evidence="8">
    <location>
        <begin position="273"/>
        <end position="390"/>
    </location>
</feature>
<feature type="transmembrane region" description="Helical" evidence="7">
    <location>
        <begin position="318"/>
        <end position="340"/>
    </location>
</feature>
<feature type="transmembrane region" description="Helical" evidence="7">
    <location>
        <begin position="679"/>
        <end position="703"/>
    </location>
</feature>
<dbReference type="EMBL" id="CP001032">
    <property type="protein sequence ID" value="ACB75177.1"/>
    <property type="molecule type" value="Genomic_DNA"/>
</dbReference>
<evidence type="ECO:0000259" key="9">
    <source>
        <dbReference type="Pfam" id="PF12704"/>
    </source>
</evidence>
<dbReference type="Pfam" id="PF12704">
    <property type="entry name" value="MacB_PCD"/>
    <property type="match status" value="2"/>
</dbReference>
<dbReference type="eggNOG" id="COG0577">
    <property type="taxonomic scope" value="Bacteria"/>
</dbReference>
<feature type="domain" description="MacB-like periplasmic core" evidence="9">
    <location>
        <begin position="15"/>
        <end position="229"/>
    </location>
</feature>